<dbReference type="KEGG" id="rmar:GBA65_07840"/>
<gene>
    <name evidence="2" type="ORF">GBA65_07840</name>
</gene>
<reference evidence="2 3" key="1">
    <citation type="submission" date="2019-10" db="EMBL/GenBank/DDBJ databases">
        <title>Rubrobacter sp nov SCSIO 52915 isolated from a deep-sea sediment in the South China Sea.</title>
        <authorList>
            <person name="Chen R.W."/>
        </authorList>
    </citation>
    <scope>NUCLEOTIDE SEQUENCE [LARGE SCALE GENOMIC DNA]</scope>
    <source>
        <strain evidence="2 3">SCSIO 52915</strain>
    </source>
</reference>
<dbReference type="Proteomes" id="UP000502706">
    <property type="component" value="Chromosome"/>
</dbReference>
<organism evidence="2 3">
    <name type="scientific">Rubrobacter marinus</name>
    <dbReference type="NCBI Taxonomy" id="2653852"/>
    <lineage>
        <taxon>Bacteria</taxon>
        <taxon>Bacillati</taxon>
        <taxon>Actinomycetota</taxon>
        <taxon>Rubrobacteria</taxon>
        <taxon>Rubrobacterales</taxon>
        <taxon>Rubrobacteraceae</taxon>
        <taxon>Rubrobacter</taxon>
    </lineage>
</organism>
<dbReference type="EMBL" id="CP045121">
    <property type="protein sequence ID" value="QIN78451.1"/>
    <property type="molecule type" value="Genomic_DNA"/>
</dbReference>
<proteinExistence type="predicted"/>
<keyword evidence="1" id="KW-0472">Membrane</keyword>
<accession>A0A6G8PW55</accession>
<dbReference type="RefSeq" id="WP_166396126.1">
    <property type="nucleotide sequence ID" value="NZ_CP045121.1"/>
</dbReference>
<keyword evidence="3" id="KW-1185">Reference proteome</keyword>
<evidence type="ECO:0000313" key="3">
    <source>
        <dbReference type="Proteomes" id="UP000502706"/>
    </source>
</evidence>
<protein>
    <submittedName>
        <fullName evidence="2">Uncharacterized protein</fullName>
    </submittedName>
</protein>
<dbReference type="AlphaFoldDB" id="A0A6G8PW55"/>
<evidence type="ECO:0000256" key="1">
    <source>
        <dbReference type="SAM" id="Phobius"/>
    </source>
</evidence>
<evidence type="ECO:0000313" key="2">
    <source>
        <dbReference type="EMBL" id="QIN78451.1"/>
    </source>
</evidence>
<feature type="transmembrane region" description="Helical" evidence="1">
    <location>
        <begin position="6"/>
        <end position="28"/>
    </location>
</feature>
<keyword evidence="1" id="KW-1133">Transmembrane helix</keyword>
<keyword evidence="1" id="KW-0812">Transmembrane</keyword>
<name>A0A6G8PW55_9ACTN</name>
<sequence length="70" mass="7890">MWWADLLWGFWNGLTAWIVLIVHVFGAWDQFPVYNAERSGNWYDFGFLLGAGSPFLGRLGGRSRGGSGHD</sequence>